<proteinExistence type="predicted"/>
<organism evidence="1 2">
    <name type="scientific">Fibrella aestuarina BUZ 2</name>
    <dbReference type="NCBI Taxonomy" id="1166018"/>
    <lineage>
        <taxon>Bacteria</taxon>
        <taxon>Pseudomonadati</taxon>
        <taxon>Bacteroidota</taxon>
        <taxon>Cytophagia</taxon>
        <taxon>Cytophagales</taxon>
        <taxon>Spirosomataceae</taxon>
        <taxon>Fibrella</taxon>
    </lineage>
</organism>
<dbReference type="AlphaFoldDB" id="I0K832"/>
<gene>
    <name evidence="1" type="ORF">FAES_2276</name>
</gene>
<dbReference type="KEGG" id="fae:FAES_2276"/>
<dbReference type="Proteomes" id="UP000011058">
    <property type="component" value="Chromosome"/>
</dbReference>
<keyword evidence="2" id="KW-1185">Reference proteome</keyword>
<protein>
    <submittedName>
        <fullName evidence="1">Uncharacterized protein</fullName>
    </submittedName>
</protein>
<reference evidence="1 2" key="1">
    <citation type="journal article" date="2012" name="J. Bacteriol.">
        <title>Genome Sequence of Fibrella aestuarina BUZ 2T, a Filamentous Marine Bacterium.</title>
        <authorList>
            <person name="Filippini M."/>
            <person name="Qi W."/>
            <person name="Blom J."/>
            <person name="Goesmann A."/>
            <person name="Smits T.H."/>
            <person name="Bagheri H.C."/>
        </authorList>
    </citation>
    <scope>NUCLEOTIDE SEQUENCE [LARGE SCALE GENOMIC DNA]</scope>
    <source>
        <strain evidence="2">BUZ 2T</strain>
    </source>
</reference>
<accession>I0K832</accession>
<evidence type="ECO:0000313" key="1">
    <source>
        <dbReference type="EMBL" id="CCH00285.1"/>
    </source>
</evidence>
<name>I0K832_9BACT</name>
<dbReference type="HOGENOM" id="CLU_2824767_0_0_10"/>
<sequence>MTLKQMDLRMVMAKHSCDAIEAADKIVDLLEVNLALEDNVREVHKAAYILAAVELMGPEFIASLTE</sequence>
<dbReference type="EMBL" id="HE796683">
    <property type="protein sequence ID" value="CCH00285.1"/>
    <property type="molecule type" value="Genomic_DNA"/>
</dbReference>
<dbReference type="STRING" id="1166018.FAES_2276"/>
<evidence type="ECO:0000313" key="2">
    <source>
        <dbReference type="Proteomes" id="UP000011058"/>
    </source>
</evidence>